<evidence type="ECO:0000313" key="2">
    <source>
        <dbReference type="Proteomes" id="UP000724584"/>
    </source>
</evidence>
<accession>A0ACB7P2L8</accession>
<evidence type="ECO:0000313" key="1">
    <source>
        <dbReference type="EMBL" id="KAH6623540.1"/>
    </source>
</evidence>
<protein>
    <submittedName>
        <fullName evidence="1">Uncharacterized protein</fullName>
    </submittedName>
</protein>
<sequence>MASGISRRHRRIRFRDTTWFCDTLRIPRSAMETSEGFPFLDLPGEVRNVIYEALLVMPSPIPIQYDGFLEKLLTQSSPRPCVALLCANKQIRYEAGSILYMDNTFKLQNYTSSPPSLSRFLDCIGSVNASYLKKLAVDFLYVGNTTHQAGETARFEDLRALWRCTNLKSLQTTTYGS</sequence>
<gene>
    <name evidence="1" type="ORF">F5144DRAFT_365342</name>
</gene>
<keyword evidence="2" id="KW-1185">Reference proteome</keyword>
<proteinExistence type="predicted"/>
<comment type="caution">
    <text evidence="1">The sequence shown here is derived from an EMBL/GenBank/DDBJ whole genome shotgun (WGS) entry which is preliminary data.</text>
</comment>
<dbReference type="Proteomes" id="UP000724584">
    <property type="component" value="Unassembled WGS sequence"/>
</dbReference>
<name>A0ACB7P2L8_9PEZI</name>
<dbReference type="EMBL" id="JAGIZQ010000006">
    <property type="protein sequence ID" value="KAH6623540.1"/>
    <property type="molecule type" value="Genomic_DNA"/>
</dbReference>
<organism evidence="1 2">
    <name type="scientific">Chaetomium tenue</name>
    <dbReference type="NCBI Taxonomy" id="1854479"/>
    <lineage>
        <taxon>Eukaryota</taxon>
        <taxon>Fungi</taxon>
        <taxon>Dikarya</taxon>
        <taxon>Ascomycota</taxon>
        <taxon>Pezizomycotina</taxon>
        <taxon>Sordariomycetes</taxon>
        <taxon>Sordariomycetidae</taxon>
        <taxon>Sordariales</taxon>
        <taxon>Chaetomiaceae</taxon>
        <taxon>Chaetomium</taxon>
    </lineage>
</organism>
<reference evidence="1 2" key="1">
    <citation type="journal article" date="2021" name="Nat. Commun.">
        <title>Genetic determinants of endophytism in the Arabidopsis root mycobiome.</title>
        <authorList>
            <person name="Mesny F."/>
            <person name="Miyauchi S."/>
            <person name="Thiergart T."/>
            <person name="Pickel B."/>
            <person name="Atanasova L."/>
            <person name="Karlsson M."/>
            <person name="Huettel B."/>
            <person name="Barry K.W."/>
            <person name="Haridas S."/>
            <person name="Chen C."/>
            <person name="Bauer D."/>
            <person name="Andreopoulos W."/>
            <person name="Pangilinan J."/>
            <person name="LaButti K."/>
            <person name="Riley R."/>
            <person name="Lipzen A."/>
            <person name="Clum A."/>
            <person name="Drula E."/>
            <person name="Henrissat B."/>
            <person name="Kohler A."/>
            <person name="Grigoriev I.V."/>
            <person name="Martin F.M."/>
            <person name="Hacquard S."/>
        </authorList>
    </citation>
    <scope>NUCLEOTIDE SEQUENCE [LARGE SCALE GENOMIC DNA]</scope>
    <source>
        <strain evidence="1 2">MPI-SDFR-AT-0079</strain>
    </source>
</reference>